<gene>
    <name evidence="7" type="ORF">M0R88_04395</name>
</gene>
<evidence type="ECO:0000256" key="5">
    <source>
        <dbReference type="SAM" id="Phobius"/>
    </source>
</evidence>
<evidence type="ECO:0000259" key="6">
    <source>
        <dbReference type="PROSITE" id="PS50106"/>
    </source>
</evidence>
<keyword evidence="3 5" id="KW-1133">Transmembrane helix</keyword>
<feature type="transmembrane region" description="Helical" evidence="5">
    <location>
        <begin position="474"/>
        <end position="498"/>
    </location>
</feature>
<accession>A0A8U0IKR0</accession>
<reference evidence="7" key="1">
    <citation type="submission" date="2022-04" db="EMBL/GenBank/DDBJ databases">
        <title>Diverse halophilic archaea isolated from saline environments.</title>
        <authorList>
            <person name="Cui H.-L."/>
        </authorList>
    </citation>
    <scope>NUCLEOTIDE SEQUENCE</scope>
    <source>
        <strain evidence="7">XZYJT40</strain>
    </source>
</reference>
<dbReference type="GeneID" id="72189068"/>
<dbReference type="GO" id="GO:0012505">
    <property type="term" value="C:endomembrane system"/>
    <property type="evidence" value="ECO:0007669"/>
    <property type="project" value="UniProtKB-SubCell"/>
</dbReference>
<feature type="transmembrane region" description="Helical" evidence="5">
    <location>
        <begin position="62"/>
        <end position="84"/>
    </location>
</feature>
<dbReference type="Pfam" id="PF02163">
    <property type="entry name" value="Peptidase_M50"/>
    <property type="match status" value="1"/>
</dbReference>
<name>A0A8U0IKR0_9EURY</name>
<feature type="transmembrane region" description="Helical" evidence="5">
    <location>
        <begin position="184"/>
        <end position="205"/>
    </location>
</feature>
<dbReference type="CDD" id="cd06159">
    <property type="entry name" value="S2P-M50_PDZ_Arch"/>
    <property type="match status" value="1"/>
</dbReference>
<dbReference type="SMART" id="SM00228">
    <property type="entry name" value="PDZ"/>
    <property type="match status" value="1"/>
</dbReference>
<dbReference type="EMBL" id="CP096658">
    <property type="protein sequence ID" value="UPW01348.1"/>
    <property type="molecule type" value="Genomic_DNA"/>
</dbReference>
<dbReference type="Gene3D" id="2.30.42.10">
    <property type="match status" value="2"/>
</dbReference>
<dbReference type="InterPro" id="IPR008915">
    <property type="entry name" value="Peptidase_M50"/>
</dbReference>
<proteinExistence type="predicted"/>
<dbReference type="GO" id="GO:0005737">
    <property type="term" value="C:cytoplasm"/>
    <property type="evidence" value="ECO:0007669"/>
    <property type="project" value="TreeGrafter"/>
</dbReference>
<keyword evidence="4 5" id="KW-0472">Membrane</keyword>
<feature type="transmembrane region" description="Helical" evidence="5">
    <location>
        <begin position="510"/>
        <end position="534"/>
    </location>
</feature>
<keyword evidence="8" id="KW-1185">Reference proteome</keyword>
<comment type="subcellular location">
    <subcellularLocation>
        <location evidence="1">Endomembrane system</location>
        <topology evidence="1">Multi-pass membrane protein</topology>
    </subcellularLocation>
</comment>
<dbReference type="RefSeq" id="WP_248655751.1">
    <property type="nucleotide sequence ID" value="NZ_CP096658.1"/>
</dbReference>
<dbReference type="InterPro" id="IPR001478">
    <property type="entry name" value="PDZ"/>
</dbReference>
<dbReference type="GO" id="GO:0004222">
    <property type="term" value="F:metalloendopeptidase activity"/>
    <property type="evidence" value="ECO:0007669"/>
    <property type="project" value="InterPro"/>
</dbReference>
<dbReference type="PANTHER" id="PTHR13325">
    <property type="entry name" value="PROTEASE M50 MEMBRANE-BOUND TRANSCRIPTION FACTOR SITE 2 PROTEASE"/>
    <property type="match status" value="1"/>
</dbReference>
<evidence type="ECO:0000313" key="8">
    <source>
        <dbReference type="Proteomes" id="UP000830434"/>
    </source>
</evidence>
<feature type="domain" description="PDZ" evidence="6">
    <location>
        <begin position="209"/>
        <end position="249"/>
    </location>
</feature>
<dbReference type="AlphaFoldDB" id="A0A8U0IKR0"/>
<evidence type="ECO:0000313" key="7">
    <source>
        <dbReference type="EMBL" id="UPW01348.1"/>
    </source>
</evidence>
<keyword evidence="7" id="KW-0378">Hydrolase</keyword>
<dbReference type="PROSITE" id="PS50106">
    <property type="entry name" value="PDZ"/>
    <property type="match status" value="1"/>
</dbReference>
<dbReference type="KEGG" id="haxz:M0R88_04395"/>
<feature type="transmembrane region" description="Helical" evidence="5">
    <location>
        <begin position="6"/>
        <end position="22"/>
    </location>
</feature>
<sequence>MNDTLLWIAVGLAVYWFGMLYLDSQGWLPSYVGLQGPIVTIHTKRGRRLLNRLAKPKRFWRAWGNFGLGITLVVMLGSFLLFALQAVLVVQNPPEPTAVSQPQNVLVIPGVNDFLPLSVAPEILFGLLVGLVVHEGGHGLMCRVEDIDIESMGIALLAVIPMGAFVEPDEENRREADRGSQSRMFAAGVTNNFAITLVAFALLFGPVMGSIGVAPGAAVADTFPNSAAADDGIERGDRIVAINGTEVEGNADLGPALDSVSTPDVSVTVVRDGSRTTTTVGRELLVTRIAKTSPFNEEIGTGWTVTSVNGTDVATDSSLARELADRPIATFTAENGSSETTFAAPVGALATVQPNGPAPNVSGLSTGDSLVVTAIDGRRVANGSQLSTVLSNFDAGQTVTVSAFSKQGTEYERRTFELTLAGSEDGVDSGLIAAPGVSGVNMIDFGTRLYPAEGFHNILSGGLQSLGGTDAGPIVSFFTSIGSALVLPLATQSFNAAYNFAGFVGMNTSFYVVEGPLAVFGGGVFMLANVLFWVGWINVNLGFFNCIPAFPLDGGHILRTSAEAVVSRLPVEGSYRLTKVVTVTIGLTMASALFISIFGPRFLA</sequence>
<dbReference type="InterPro" id="IPR001193">
    <property type="entry name" value="MBTPS2"/>
</dbReference>
<feature type="transmembrane region" description="Helical" evidence="5">
    <location>
        <begin position="114"/>
        <end position="133"/>
    </location>
</feature>
<dbReference type="InterPro" id="IPR036034">
    <property type="entry name" value="PDZ_sf"/>
</dbReference>
<organism evidence="7 8">
    <name type="scientific">Halorussus gelatinilyticus</name>
    <dbReference type="NCBI Taxonomy" id="2937524"/>
    <lineage>
        <taxon>Archaea</taxon>
        <taxon>Methanobacteriati</taxon>
        <taxon>Methanobacteriota</taxon>
        <taxon>Stenosarchaea group</taxon>
        <taxon>Halobacteria</taxon>
        <taxon>Halobacteriales</taxon>
        <taxon>Haladaptataceae</taxon>
        <taxon>Halorussus</taxon>
    </lineage>
</organism>
<dbReference type="GO" id="GO:0016020">
    <property type="term" value="C:membrane"/>
    <property type="evidence" value="ECO:0007669"/>
    <property type="project" value="InterPro"/>
</dbReference>
<evidence type="ECO:0000256" key="2">
    <source>
        <dbReference type="ARBA" id="ARBA00022692"/>
    </source>
</evidence>
<dbReference type="GO" id="GO:0031293">
    <property type="term" value="P:membrane protein intracellular domain proteolysis"/>
    <property type="evidence" value="ECO:0007669"/>
    <property type="project" value="TreeGrafter"/>
</dbReference>
<evidence type="ECO:0000256" key="3">
    <source>
        <dbReference type="ARBA" id="ARBA00022989"/>
    </source>
</evidence>
<evidence type="ECO:0000256" key="1">
    <source>
        <dbReference type="ARBA" id="ARBA00004127"/>
    </source>
</evidence>
<dbReference type="PANTHER" id="PTHR13325:SF3">
    <property type="entry name" value="MEMBRANE-BOUND TRANSCRIPTION FACTOR SITE-2 PROTEASE"/>
    <property type="match status" value="1"/>
</dbReference>
<feature type="transmembrane region" description="Helical" evidence="5">
    <location>
        <begin position="580"/>
        <end position="599"/>
    </location>
</feature>
<protein>
    <submittedName>
        <fullName evidence="7">Site-2 protease family protein</fullName>
    </submittedName>
</protein>
<evidence type="ECO:0000256" key="4">
    <source>
        <dbReference type="ARBA" id="ARBA00023136"/>
    </source>
</evidence>
<keyword evidence="7" id="KW-0645">Protease</keyword>
<keyword evidence="2 5" id="KW-0812">Transmembrane</keyword>
<dbReference type="Proteomes" id="UP000830434">
    <property type="component" value="Chromosome"/>
</dbReference>
<dbReference type="SUPFAM" id="SSF50156">
    <property type="entry name" value="PDZ domain-like"/>
    <property type="match status" value="2"/>
</dbReference>